<dbReference type="NCBIfam" id="NF011000">
    <property type="entry name" value="PRK14426.1"/>
    <property type="match status" value="1"/>
</dbReference>
<dbReference type="EMBL" id="MLHQ01000011">
    <property type="protein sequence ID" value="OOF58957.1"/>
    <property type="molecule type" value="Genomic_DNA"/>
</dbReference>
<comment type="similarity">
    <text evidence="1 6">Belongs to the acylphosphatase family.</text>
</comment>
<gene>
    <name evidence="8" type="ORF">BKL49_05300</name>
</gene>
<dbReference type="GO" id="GO:0003998">
    <property type="term" value="F:acylphosphatase activity"/>
    <property type="evidence" value="ECO:0007669"/>
    <property type="project" value="UniProtKB-EC"/>
</dbReference>
<dbReference type="PROSITE" id="PS51160">
    <property type="entry name" value="ACYLPHOSPHATASE_3"/>
    <property type="match status" value="1"/>
</dbReference>
<reference evidence="8 9" key="1">
    <citation type="submission" date="2016-10" db="EMBL/GenBank/DDBJ databases">
        <title>Rodentibacter gen. nov. and new species.</title>
        <authorList>
            <person name="Christensen H."/>
        </authorList>
    </citation>
    <scope>NUCLEOTIDE SEQUENCE [LARGE SCALE GENOMIC DNA]</scope>
    <source>
        <strain evidence="8 9">Ac151</strain>
    </source>
</reference>
<dbReference type="NCBIfam" id="NF011019">
    <property type="entry name" value="PRK14448.1"/>
    <property type="match status" value="1"/>
</dbReference>
<evidence type="ECO:0000256" key="5">
    <source>
        <dbReference type="PROSITE-ProRule" id="PRU00520"/>
    </source>
</evidence>
<feature type="active site" evidence="5">
    <location>
        <position position="35"/>
    </location>
</feature>
<evidence type="ECO:0000313" key="9">
    <source>
        <dbReference type="Proteomes" id="UP000188602"/>
    </source>
</evidence>
<dbReference type="Gene3D" id="3.30.70.100">
    <property type="match status" value="1"/>
</dbReference>
<dbReference type="PANTHER" id="PTHR47268">
    <property type="entry name" value="ACYLPHOSPHATASE"/>
    <property type="match status" value="1"/>
</dbReference>
<dbReference type="PROSITE" id="PS00150">
    <property type="entry name" value="ACYLPHOSPHATASE_1"/>
    <property type="match status" value="1"/>
</dbReference>
<sequence>MTKQFLIYGRVQGVGFRYSTWKEAEKLGVKGTVRNRADGSVEVIAQGSDAQMNAFEQWLKTGPRTAKVERLITNEHSPISAEGFSVIHR</sequence>
<accession>A0A1V3JQ86</accession>
<dbReference type="InterPro" id="IPR020456">
    <property type="entry name" value="Acylphosphatase"/>
</dbReference>
<dbReference type="InterPro" id="IPR017968">
    <property type="entry name" value="Acylphosphatase_CS"/>
</dbReference>
<dbReference type="PANTHER" id="PTHR47268:SF4">
    <property type="entry name" value="ACYLPHOSPHATASE"/>
    <property type="match status" value="1"/>
</dbReference>
<evidence type="ECO:0000256" key="4">
    <source>
        <dbReference type="ARBA" id="ARBA00047645"/>
    </source>
</evidence>
<dbReference type="InterPro" id="IPR036046">
    <property type="entry name" value="Acylphosphatase-like_dom_sf"/>
</dbReference>
<dbReference type="OrthoDB" id="5295388at2"/>
<protein>
    <recommendedName>
        <fullName evidence="3 5">acylphosphatase</fullName>
        <ecNumber evidence="2 5">3.6.1.7</ecNumber>
    </recommendedName>
</protein>
<evidence type="ECO:0000259" key="7">
    <source>
        <dbReference type="PROSITE" id="PS51160"/>
    </source>
</evidence>
<evidence type="ECO:0000256" key="6">
    <source>
        <dbReference type="RuleBase" id="RU004168"/>
    </source>
</evidence>
<comment type="catalytic activity">
    <reaction evidence="4 5">
        <text>an acyl phosphate + H2O = a carboxylate + phosphate + H(+)</text>
        <dbReference type="Rhea" id="RHEA:14965"/>
        <dbReference type="ChEBI" id="CHEBI:15377"/>
        <dbReference type="ChEBI" id="CHEBI:15378"/>
        <dbReference type="ChEBI" id="CHEBI:29067"/>
        <dbReference type="ChEBI" id="CHEBI:43474"/>
        <dbReference type="ChEBI" id="CHEBI:59918"/>
        <dbReference type="EC" id="3.6.1.7"/>
    </reaction>
</comment>
<comment type="caution">
    <text evidence="8">The sequence shown here is derived from an EMBL/GenBank/DDBJ whole genome shotgun (WGS) entry which is preliminary data.</text>
</comment>
<keyword evidence="5" id="KW-0378">Hydrolase</keyword>
<dbReference type="SUPFAM" id="SSF54975">
    <property type="entry name" value="Acylphosphatase/BLUF domain-like"/>
    <property type="match status" value="1"/>
</dbReference>
<dbReference type="STRING" id="1907939.BKL49_05300"/>
<dbReference type="PRINTS" id="PR00112">
    <property type="entry name" value="ACYLPHPHTASE"/>
</dbReference>
<dbReference type="RefSeq" id="WP_077423583.1">
    <property type="nucleotide sequence ID" value="NZ_MLHQ01000011.1"/>
</dbReference>
<dbReference type="Proteomes" id="UP000188602">
    <property type="component" value="Unassembled WGS sequence"/>
</dbReference>
<evidence type="ECO:0000256" key="2">
    <source>
        <dbReference type="ARBA" id="ARBA00012150"/>
    </source>
</evidence>
<organism evidence="8 9">
    <name type="scientific">Rodentibacter myodis</name>
    <dbReference type="NCBI Taxonomy" id="1907939"/>
    <lineage>
        <taxon>Bacteria</taxon>
        <taxon>Pseudomonadati</taxon>
        <taxon>Pseudomonadota</taxon>
        <taxon>Gammaproteobacteria</taxon>
        <taxon>Pasteurellales</taxon>
        <taxon>Pasteurellaceae</taxon>
        <taxon>Rodentibacter</taxon>
    </lineage>
</organism>
<dbReference type="EC" id="3.6.1.7" evidence="2 5"/>
<feature type="active site" evidence="5">
    <location>
        <position position="17"/>
    </location>
</feature>
<evidence type="ECO:0000256" key="3">
    <source>
        <dbReference type="ARBA" id="ARBA00015991"/>
    </source>
</evidence>
<evidence type="ECO:0000256" key="1">
    <source>
        <dbReference type="ARBA" id="ARBA00005614"/>
    </source>
</evidence>
<name>A0A1V3JQ86_9PAST</name>
<feature type="domain" description="Acylphosphatase-like" evidence="7">
    <location>
        <begin position="2"/>
        <end position="88"/>
    </location>
</feature>
<proteinExistence type="inferred from homology"/>
<dbReference type="InterPro" id="IPR001792">
    <property type="entry name" value="Acylphosphatase-like_dom"/>
</dbReference>
<evidence type="ECO:0000313" key="8">
    <source>
        <dbReference type="EMBL" id="OOF58957.1"/>
    </source>
</evidence>
<dbReference type="AlphaFoldDB" id="A0A1V3JQ86"/>
<dbReference type="Pfam" id="PF00708">
    <property type="entry name" value="Acylphosphatase"/>
    <property type="match status" value="1"/>
</dbReference>
<keyword evidence="9" id="KW-1185">Reference proteome</keyword>